<dbReference type="EMBL" id="CM020619">
    <property type="protein sequence ID" value="KAK1865840.1"/>
    <property type="molecule type" value="Genomic_DNA"/>
</dbReference>
<evidence type="ECO:0000313" key="2">
    <source>
        <dbReference type="Proteomes" id="UP000798662"/>
    </source>
</evidence>
<name>A0ACC3C6V8_PYRYE</name>
<sequence>MNRGVLAALRRILAALWAVVLAMTVVFPSSSEALREYVEDGDHTLSTFDDALCAFLDGSTGLQPLKAVAIARDSSPPRSWAPSRMVAATVSLFNGLSDPTRALKRLTGQLWMWRELNQAMDLDTKGGSEPVNDEAARAFLRSFLAALAAEGEGGGATGAEPHGGDDSRAPA</sequence>
<comment type="caution">
    <text evidence="1">The sequence shown here is derived from an EMBL/GenBank/DDBJ whole genome shotgun (WGS) entry which is preliminary data.</text>
</comment>
<organism evidence="1 2">
    <name type="scientific">Pyropia yezoensis</name>
    <name type="common">Susabi-nori</name>
    <name type="synonym">Porphyra yezoensis</name>
    <dbReference type="NCBI Taxonomy" id="2788"/>
    <lineage>
        <taxon>Eukaryota</taxon>
        <taxon>Rhodophyta</taxon>
        <taxon>Bangiophyceae</taxon>
        <taxon>Bangiales</taxon>
        <taxon>Bangiaceae</taxon>
        <taxon>Pyropia</taxon>
    </lineage>
</organism>
<gene>
    <name evidence="1" type="ORF">I4F81_008363</name>
</gene>
<reference evidence="1" key="1">
    <citation type="submission" date="2019-11" db="EMBL/GenBank/DDBJ databases">
        <title>Nori genome reveals adaptations in red seaweeds to the harsh intertidal environment.</title>
        <authorList>
            <person name="Wang D."/>
            <person name="Mao Y."/>
        </authorList>
    </citation>
    <scope>NUCLEOTIDE SEQUENCE</scope>
    <source>
        <tissue evidence="1">Gametophyte</tissue>
    </source>
</reference>
<keyword evidence="2" id="KW-1185">Reference proteome</keyword>
<proteinExistence type="predicted"/>
<evidence type="ECO:0000313" key="1">
    <source>
        <dbReference type="EMBL" id="KAK1865840.1"/>
    </source>
</evidence>
<dbReference type="Proteomes" id="UP000798662">
    <property type="component" value="Chromosome 2"/>
</dbReference>
<protein>
    <submittedName>
        <fullName evidence="1">Uncharacterized protein</fullName>
    </submittedName>
</protein>
<accession>A0ACC3C6V8</accession>